<name>A0A3M8LR45_9MICO</name>
<keyword evidence="2" id="KW-0472">Membrane</keyword>
<keyword evidence="4" id="KW-1185">Reference proteome</keyword>
<keyword evidence="1" id="KW-0175">Coiled coil</keyword>
<dbReference type="EMBL" id="RDSR01000001">
    <property type="protein sequence ID" value="RNE67372.1"/>
    <property type="molecule type" value="Genomic_DNA"/>
</dbReference>
<keyword evidence="2" id="KW-1133">Transmembrane helix</keyword>
<sequence length="508" mass="53311">MFDSMPRTASAQSVGIDQYGFVLKRQWYVVVLATLVGALVAWGYLLAVPAASTATTDVQLDVIATNAFSSSRPPQSLLDTATESEIVHSAAVAARAARALGDAQTPDALRAGLETTTSSDGQVVHLSYTAPTTEQARAGADALAASYLAYRSARADAEIAGMLTRIQQELAGLQKQLGEARTAIDAAEAAHRDSVLARTSRDVVTKGIDRLVSERTDLAQIDTAGGVILNRAVTNPVSVTPNPLITMAGGVLAGLVFGMIIAFPINRLDRRFRNAREVERALGLSPLAVLTARTPEFPETNTEALHALAAVRERVLARLEPPASLAVIDDSSGPDEFGLPATLALAFAESGIPVRVVLFDVTSRAREVLGNRLGLMTATRAKGPERFQSALHPGLEFCLLPPAGTTPSGVAPDLAETVDSAPENGMTLLVARSTAPETSLVAALRLADGVVLALASRSSTSKRAFAILREAAAIGTPLLGTLITPRHRRMRRHRDHALAGAVPAAEAS</sequence>
<evidence type="ECO:0008006" key="5">
    <source>
        <dbReference type="Google" id="ProtNLM"/>
    </source>
</evidence>
<dbReference type="PANTHER" id="PTHR32309">
    <property type="entry name" value="TYROSINE-PROTEIN KINASE"/>
    <property type="match status" value="1"/>
</dbReference>
<dbReference type="AlphaFoldDB" id="A0A3M8LR45"/>
<evidence type="ECO:0000313" key="3">
    <source>
        <dbReference type="EMBL" id="RNE67372.1"/>
    </source>
</evidence>
<feature type="transmembrane region" description="Helical" evidence="2">
    <location>
        <begin position="27"/>
        <end position="47"/>
    </location>
</feature>
<feature type="coiled-coil region" evidence="1">
    <location>
        <begin position="163"/>
        <end position="190"/>
    </location>
</feature>
<reference evidence="3 4" key="1">
    <citation type="submission" date="2018-11" db="EMBL/GenBank/DDBJ databases">
        <title>Cryobacterium sp. nov., isolated from rhizosphere soil of lettuce.</title>
        <authorList>
            <person name="Wang Y."/>
        </authorList>
    </citation>
    <scope>NUCLEOTIDE SEQUENCE [LARGE SCALE GENOMIC DNA]</scope>
    <source>
        <strain evidence="3 4">NEAU-85</strain>
    </source>
</reference>
<dbReference type="Proteomes" id="UP000279859">
    <property type="component" value="Unassembled WGS sequence"/>
</dbReference>
<evidence type="ECO:0000313" key="4">
    <source>
        <dbReference type="Proteomes" id="UP000279859"/>
    </source>
</evidence>
<proteinExistence type="predicted"/>
<dbReference type="OrthoDB" id="5125380at2"/>
<evidence type="ECO:0000256" key="2">
    <source>
        <dbReference type="SAM" id="Phobius"/>
    </source>
</evidence>
<feature type="transmembrane region" description="Helical" evidence="2">
    <location>
        <begin position="244"/>
        <end position="266"/>
    </location>
</feature>
<keyword evidence="2" id="KW-0812">Transmembrane</keyword>
<organism evidence="3 4">
    <name type="scientific">Cryobacterium tepidiphilum</name>
    <dbReference type="NCBI Taxonomy" id="2486026"/>
    <lineage>
        <taxon>Bacteria</taxon>
        <taxon>Bacillati</taxon>
        <taxon>Actinomycetota</taxon>
        <taxon>Actinomycetes</taxon>
        <taxon>Micrococcales</taxon>
        <taxon>Microbacteriaceae</taxon>
        <taxon>Cryobacterium</taxon>
    </lineage>
</organism>
<evidence type="ECO:0000256" key="1">
    <source>
        <dbReference type="SAM" id="Coils"/>
    </source>
</evidence>
<dbReference type="RefSeq" id="WP_123044402.1">
    <property type="nucleotide sequence ID" value="NZ_RDSR01000001.1"/>
</dbReference>
<dbReference type="PANTHER" id="PTHR32309:SF31">
    <property type="entry name" value="CAPSULAR EXOPOLYSACCHARIDE FAMILY"/>
    <property type="match status" value="1"/>
</dbReference>
<accession>A0A3M8LR45</accession>
<gene>
    <name evidence="3" type="ORF">EEJ31_00945</name>
</gene>
<dbReference type="InterPro" id="IPR050445">
    <property type="entry name" value="Bact_polysacc_biosynth/exp"/>
</dbReference>
<comment type="caution">
    <text evidence="3">The sequence shown here is derived from an EMBL/GenBank/DDBJ whole genome shotgun (WGS) entry which is preliminary data.</text>
</comment>
<protein>
    <recommendedName>
        <fullName evidence="5">Polysaccharide chain length determinant N-terminal domain-containing protein</fullName>
    </recommendedName>
</protein>